<dbReference type="PANTHER" id="PTHR43591:SF92">
    <property type="entry name" value="METHYLTRANSFERASE TYPE 11 DOMAIN-CONTAINING PROTEIN"/>
    <property type="match status" value="1"/>
</dbReference>
<feature type="compositionally biased region" description="Polar residues" evidence="2">
    <location>
        <begin position="105"/>
        <end position="115"/>
    </location>
</feature>
<accession>A0A8I3AF40</accession>
<evidence type="ECO:0000313" key="4">
    <source>
        <dbReference type="EMBL" id="KAG7109486.1"/>
    </source>
</evidence>
<feature type="region of interest" description="Disordered" evidence="2">
    <location>
        <begin position="138"/>
        <end position="158"/>
    </location>
</feature>
<comment type="caution">
    <text evidence="4">The sequence shown here is derived from an EMBL/GenBank/DDBJ whole genome shotgun (WGS) entry which is preliminary data.</text>
</comment>
<name>A0A8I3AF40_VERLO</name>
<feature type="compositionally biased region" description="Low complexity" evidence="2">
    <location>
        <begin position="8"/>
        <end position="21"/>
    </location>
</feature>
<feature type="region of interest" description="Disordered" evidence="2">
    <location>
        <begin position="1"/>
        <end position="59"/>
    </location>
</feature>
<organism evidence="4 5">
    <name type="scientific">Verticillium longisporum</name>
    <name type="common">Verticillium dahliae var. longisporum</name>
    <dbReference type="NCBI Taxonomy" id="100787"/>
    <lineage>
        <taxon>Eukaryota</taxon>
        <taxon>Fungi</taxon>
        <taxon>Dikarya</taxon>
        <taxon>Ascomycota</taxon>
        <taxon>Pezizomycotina</taxon>
        <taxon>Sordariomycetes</taxon>
        <taxon>Hypocreomycetidae</taxon>
        <taxon>Glomerellales</taxon>
        <taxon>Plectosphaerellaceae</taxon>
        <taxon>Verticillium</taxon>
    </lineage>
</organism>
<dbReference type="Pfam" id="PF08241">
    <property type="entry name" value="Methyltransf_11"/>
    <property type="match status" value="1"/>
</dbReference>
<proteinExistence type="inferred from homology"/>
<dbReference type="InterPro" id="IPR013216">
    <property type="entry name" value="Methyltransf_11"/>
</dbReference>
<feature type="region of interest" description="Disordered" evidence="2">
    <location>
        <begin position="538"/>
        <end position="561"/>
    </location>
</feature>
<evidence type="ECO:0000256" key="2">
    <source>
        <dbReference type="SAM" id="MobiDB-lite"/>
    </source>
</evidence>
<protein>
    <recommendedName>
        <fullName evidence="3">Methyltransferase type 11 domain-containing protein</fullName>
    </recommendedName>
</protein>
<sequence length="1060" mass="116656">MAELVLLPTSTYQPPSPSQGRRPGRLLNTIIEEENEDGQQWHPLQQRQNQRQRDGRKLQPPANVQIEAWLSPMSDHFPTPRGFHFMSAPILPSSPSNDSVEEPLSPTTTSNPWNNRASVMTDITEFDDLYGISDDEEQRLRRMPSRKSSVRRRNTADAANQVQTAMTARKALPPLVIPAALVHTTDDRSARSLKSKLISPVPPTPPTRVEMSPEVFSFMQARQVQEIPTISAPPSLDGSLDGSLTSEQLAQMSAPPTPVIGNDDADKAEDWSGVQLQPGALATLQALSGDNDSVDGHHEHQEQVLEIPQEPVREMRQEPVREMRQQNLRIFTNIRASAPRSGEMTPGSQRRSLADLSKLEIPSPGGFFSGLSPRTRNTWHMPSRTPEDMVPPTSTTAEQFYRCPWNVDAEVPPVPALPSLSVRQPAAAAAAAASSMAEQFYRSIAIPSSPVERIVEVAEDDMEDDMPTARPVVPTIASGSSTPADPVSPGVDEAATEIVTTYDPEYARKQEEVALSNLDRTGIWLMAQRAYLKAVDVDTEDSEQQDQGLETIPEAAEESDDLVVKAPEPASAELPKKKKTVRFSTLVSLTDVPRSLPSKLLRQESAYYRAFQDYIIQRGHLDAFVHQLPRFEALQAQRVCRREYHRNQLLGKYQLSVMPQSAKKRLSANVARGDDVLIDDPEKHKREKEQEAMSQTANVARGDDVLIDDPEKLKREKEQEAMSQTSMSNWHVAATRYLNGGCLISAPVAKRLARLSRMAPGPDGVARDRARILDLGGQATCDWAWHCALQYPNTKIYTVTTKAVRQLSNSNIRGPPNHRQVAVERLTRLPFADAQFDLVSARELHSLLKFVGGNGEDEWEGCLRECMRVLKPGGYLDFSLLDSDLMNAGPLGLAKSVEFGFTLKTLGYDPAPTRMWLARLARAGFQETRRAWLCLPIGGRPRGKPLPALPGAAAAGGKTVTLEAMVTGSTDAAAALTGVAGGWSWERWLLRCEMEKVAGELRLADTVTAGSVMTEAGKCLEGVSAIVEEGRLCGAGWRMLNGYARKPKVGTGFIPLKVDV</sequence>
<feature type="domain" description="Methyltransferase type 11" evidence="3">
    <location>
        <begin position="805"/>
        <end position="876"/>
    </location>
</feature>
<reference evidence="4" key="1">
    <citation type="journal article" date="2021" name="Mol. Plant Pathol.">
        <title>A 20-kb lineage-specific genomic region tames virulence in pathogenic amphidiploid Verticillium longisporum.</title>
        <authorList>
            <person name="Harting R."/>
            <person name="Starke J."/>
            <person name="Kusch H."/>
            <person name="Poggeler S."/>
            <person name="Maurus I."/>
            <person name="Schluter R."/>
            <person name="Landesfeind M."/>
            <person name="Bulla I."/>
            <person name="Nowrousian M."/>
            <person name="de Jonge R."/>
            <person name="Stahlhut G."/>
            <person name="Hoff K.J."/>
            <person name="Asshauer K.P."/>
            <person name="Thurmer A."/>
            <person name="Stanke M."/>
            <person name="Daniel R."/>
            <person name="Morgenstern B."/>
            <person name="Thomma B.P.H.J."/>
            <person name="Kronstad J.W."/>
            <person name="Braus-Stromeyer S.A."/>
            <person name="Braus G.H."/>
        </authorList>
    </citation>
    <scope>NUCLEOTIDE SEQUENCE</scope>
    <source>
        <strain evidence="4">Vl32</strain>
    </source>
</reference>
<dbReference type="OrthoDB" id="10256176at2759"/>
<feature type="region of interest" description="Disordered" evidence="2">
    <location>
        <begin position="364"/>
        <end position="394"/>
    </location>
</feature>
<evidence type="ECO:0000259" key="3">
    <source>
        <dbReference type="Pfam" id="PF08241"/>
    </source>
</evidence>
<feature type="compositionally biased region" description="Low complexity" evidence="2">
    <location>
        <begin position="40"/>
        <end position="49"/>
    </location>
</feature>
<dbReference type="AlphaFoldDB" id="A0A8I3AF40"/>
<dbReference type="GO" id="GO:0008757">
    <property type="term" value="F:S-adenosylmethionine-dependent methyltransferase activity"/>
    <property type="evidence" value="ECO:0007669"/>
    <property type="project" value="InterPro"/>
</dbReference>
<feature type="region of interest" description="Disordered" evidence="2">
    <location>
        <begin position="94"/>
        <end position="115"/>
    </location>
</feature>
<dbReference type="EMBL" id="JAEMWZ010000640">
    <property type="protein sequence ID" value="KAG7109486.1"/>
    <property type="molecule type" value="Genomic_DNA"/>
</dbReference>
<comment type="similarity">
    <text evidence="1">Belongs to the methyltransferase superfamily. LaeA methyltransferase family.</text>
</comment>
<gene>
    <name evidence="4" type="ORF">HYQ45_017879</name>
</gene>
<feature type="compositionally biased region" description="Basic residues" evidence="2">
    <location>
        <begin position="141"/>
        <end position="153"/>
    </location>
</feature>
<dbReference type="Proteomes" id="UP000689129">
    <property type="component" value="Unassembled WGS sequence"/>
</dbReference>
<evidence type="ECO:0000313" key="5">
    <source>
        <dbReference type="Proteomes" id="UP000689129"/>
    </source>
</evidence>
<dbReference type="PANTHER" id="PTHR43591">
    <property type="entry name" value="METHYLTRANSFERASE"/>
    <property type="match status" value="1"/>
</dbReference>
<evidence type="ECO:0000256" key="1">
    <source>
        <dbReference type="ARBA" id="ARBA00038158"/>
    </source>
</evidence>
<dbReference type="CDD" id="cd02440">
    <property type="entry name" value="AdoMet_MTases"/>
    <property type="match status" value="1"/>
</dbReference>